<evidence type="ECO:0000313" key="2">
    <source>
        <dbReference type="Proteomes" id="UP000031014"/>
    </source>
</evidence>
<organism evidence="1 2">
    <name type="scientific">Mesobacillus selenatarsenatis (strain DSM 18680 / JCM 14380 / FERM P-15431 / SF-1)</name>
    <dbReference type="NCBI Taxonomy" id="1321606"/>
    <lineage>
        <taxon>Bacteria</taxon>
        <taxon>Bacillati</taxon>
        <taxon>Bacillota</taxon>
        <taxon>Bacilli</taxon>
        <taxon>Bacillales</taxon>
        <taxon>Bacillaceae</taxon>
        <taxon>Mesobacillus</taxon>
    </lineage>
</organism>
<dbReference type="OrthoDB" id="2355691at2"/>
<name>A0A0A8X576_MESS1</name>
<dbReference type="RefSeq" id="WP_041966817.1">
    <property type="nucleotide sequence ID" value="NZ_BASE01000073.1"/>
</dbReference>
<protein>
    <submittedName>
        <fullName evidence="1">Uncharacterized protein</fullName>
    </submittedName>
</protein>
<dbReference type="AlphaFoldDB" id="A0A0A8X576"/>
<keyword evidence="2" id="KW-1185">Reference proteome</keyword>
<comment type="caution">
    <text evidence="1">The sequence shown here is derived from an EMBL/GenBank/DDBJ whole genome shotgun (WGS) entry which is preliminary data.</text>
</comment>
<reference evidence="1 2" key="1">
    <citation type="submission" date="2013-06" db="EMBL/GenBank/DDBJ databases">
        <title>Whole genome shotgun sequence of Bacillus selenatarsenatis SF-1.</title>
        <authorList>
            <person name="Kuroda M."/>
            <person name="Sei K."/>
            <person name="Yamashita M."/>
            <person name="Ike M."/>
        </authorList>
    </citation>
    <scope>NUCLEOTIDE SEQUENCE [LARGE SCALE GENOMIC DNA]</scope>
    <source>
        <strain evidence="1 2">SF-1</strain>
    </source>
</reference>
<evidence type="ECO:0000313" key="1">
    <source>
        <dbReference type="EMBL" id="GAM15135.1"/>
    </source>
</evidence>
<accession>A0A0A8X576</accession>
<proteinExistence type="predicted"/>
<sequence>MTCHYFIATMRPIEEFHINGQDYPFISGEDYKKELPLSLPYVYEYGSEDSVFITFLDEFMEFGDVVEFYIYEEGKRGRPLSVNLPEEARTINLLKKTYKNENGEYRLDESNWKEELARKTIASKRSITTFVKY</sequence>
<dbReference type="EMBL" id="BASE01000073">
    <property type="protein sequence ID" value="GAM15135.1"/>
    <property type="molecule type" value="Genomic_DNA"/>
</dbReference>
<gene>
    <name evidence="1" type="ORF">SAMD00020551_3291</name>
</gene>
<dbReference type="Proteomes" id="UP000031014">
    <property type="component" value="Unassembled WGS sequence"/>
</dbReference>